<dbReference type="OrthoDB" id="5168289at2"/>
<proteinExistence type="predicted"/>
<keyword evidence="2" id="KW-1185">Reference proteome</keyword>
<gene>
    <name evidence="1" type="ORF">F0Q45_05000</name>
</gene>
<comment type="caution">
    <text evidence="1">The sequence shown here is derived from an EMBL/GenBank/DDBJ whole genome shotgun (WGS) entry which is preliminary data.</text>
</comment>
<organism evidence="1 2">
    <name type="scientific">Mycobacterium simiae</name>
    <name type="common">Mycobacterium habana</name>
    <dbReference type="NCBI Taxonomy" id="1784"/>
    <lineage>
        <taxon>Bacteria</taxon>
        <taxon>Bacillati</taxon>
        <taxon>Actinomycetota</taxon>
        <taxon>Actinomycetes</taxon>
        <taxon>Mycobacteriales</taxon>
        <taxon>Mycobacteriaceae</taxon>
        <taxon>Mycobacterium</taxon>
        <taxon>Mycobacterium simiae complex</taxon>
    </lineage>
</organism>
<evidence type="ECO:0000313" key="1">
    <source>
        <dbReference type="EMBL" id="KAA1251335.1"/>
    </source>
</evidence>
<dbReference type="EMBL" id="VTZN01000017">
    <property type="protein sequence ID" value="KAA1251335.1"/>
    <property type="molecule type" value="Genomic_DNA"/>
</dbReference>
<dbReference type="Proteomes" id="UP000324701">
    <property type="component" value="Unassembled WGS sequence"/>
</dbReference>
<evidence type="ECO:0000313" key="2">
    <source>
        <dbReference type="Proteomes" id="UP000324701"/>
    </source>
</evidence>
<protein>
    <submittedName>
        <fullName evidence="1">Uncharacterized protein</fullName>
    </submittedName>
</protein>
<sequence length="206" mass="22643">MFCRSVGGARRQGDAFKPTANDLDRALAGFLFLRDEPGTAKADPRAHGSGFDRVNSFRTGFDSGTGACTDYREGDPVVTEIPFNNEADLASGGNAPYDDMVTYVPQDLEEYWSLVHPQLTDQPWQPLQPVRPFDPARQPTCGGQSTTGYSLFYCVPEDYVGFETGAYPRFRNTASAAASSRSRPVVLPTRLTDPDFPHRHALICGR</sequence>
<accession>A0A5B1BUD5</accession>
<dbReference type="AlphaFoldDB" id="A0A5B1BUD5"/>
<reference evidence="1 2" key="1">
    <citation type="submission" date="2019-09" db="EMBL/GenBank/DDBJ databases">
        <title>Report of infection by Mycobacterium simiae a patient suffering from pulmonary tuberculosis.</title>
        <authorList>
            <person name="Mohanty P.S."/>
            <person name="Bansal A.K."/>
            <person name="Singh H."/>
            <person name="Sharma S."/>
            <person name="Patil S.A."/>
            <person name="Upadhaya P."/>
            <person name="Singh P.K."/>
            <person name="Kumar D."/>
            <person name="Kumar S."/>
            <person name="Singh R.K."/>
            <person name="Chaudhary B."/>
        </authorList>
    </citation>
    <scope>NUCLEOTIDE SEQUENCE [LARGE SCALE GENOMIC DNA]</scope>
    <source>
        <strain evidence="1 2">JAL-560-SIM</strain>
    </source>
</reference>
<name>A0A5B1BUD5_MYCSI</name>